<gene>
    <name evidence="1" type="ORF">GU920_14860</name>
</gene>
<comment type="caution">
    <text evidence="1">The sequence shown here is derived from an EMBL/GenBank/DDBJ whole genome shotgun (WGS) entry which is preliminary data.</text>
</comment>
<proteinExistence type="predicted"/>
<keyword evidence="2" id="KW-1185">Reference proteome</keyword>
<sequence length="230" mass="24121">MDMNGFTKFAGLAMAMALSACVSSEPASRSVSNDPLTLASRGAESGATGAARVVAPRYTITDVQIAVPRSLQVSEANGYYPLADIVWRGDPMGDRHQQVAALFQAAADRATAGMAGPRQAVLALEIVRFHGVTEKTRYTVGGTHNMVFNLTVRDAATGAVIDGPRRVEANARAAGGQAAIAEEQAGRTQKVVVVEKLVETLRRELSGPVTDPSLVARATQNPAVPVIVAR</sequence>
<reference evidence="2" key="1">
    <citation type="submission" date="2020-01" db="EMBL/GenBank/DDBJ databases">
        <title>Sphingomonas sp. strain CSW-10.</title>
        <authorList>
            <person name="Chen W.-M."/>
        </authorList>
    </citation>
    <scope>NUCLEOTIDE SEQUENCE [LARGE SCALE GENOMIC DNA]</scope>
    <source>
        <strain evidence="2">CCP-1</strain>
    </source>
</reference>
<organism evidence="1 2">
    <name type="scientific">Paragemmobacter ruber</name>
    <dbReference type="NCBI Taxonomy" id="1985673"/>
    <lineage>
        <taxon>Bacteria</taxon>
        <taxon>Pseudomonadati</taxon>
        <taxon>Pseudomonadota</taxon>
        <taxon>Alphaproteobacteria</taxon>
        <taxon>Rhodobacterales</taxon>
        <taxon>Paracoccaceae</taxon>
        <taxon>Paragemmobacter</taxon>
    </lineage>
</organism>
<protein>
    <recommendedName>
        <fullName evidence="3">Lipoprotein</fullName>
    </recommendedName>
</protein>
<dbReference type="Pfam" id="PF20569">
    <property type="entry name" value="DUF6778"/>
    <property type="match status" value="1"/>
</dbReference>
<dbReference type="Proteomes" id="UP001517376">
    <property type="component" value="Unassembled WGS sequence"/>
</dbReference>
<dbReference type="EMBL" id="JAAATW010000003">
    <property type="protein sequence ID" value="NBE08819.1"/>
    <property type="molecule type" value="Genomic_DNA"/>
</dbReference>
<name>A0ABW9Y9H7_9RHOB</name>
<evidence type="ECO:0000313" key="1">
    <source>
        <dbReference type="EMBL" id="NBE08819.1"/>
    </source>
</evidence>
<dbReference type="InterPro" id="IPR046705">
    <property type="entry name" value="DUF6778"/>
</dbReference>
<evidence type="ECO:0008006" key="3">
    <source>
        <dbReference type="Google" id="ProtNLM"/>
    </source>
</evidence>
<dbReference type="RefSeq" id="WP_161767853.1">
    <property type="nucleotide sequence ID" value="NZ_JAAATW010000003.1"/>
</dbReference>
<accession>A0ABW9Y9H7</accession>
<evidence type="ECO:0000313" key="2">
    <source>
        <dbReference type="Proteomes" id="UP001517376"/>
    </source>
</evidence>